<keyword evidence="4" id="KW-0328">Glycosyltransferase</keyword>
<name>A0A3B0YGS6_9ZZZZ</name>
<gene>
    <name evidence="4" type="ORF">MNBD_GAMMA12-3338</name>
</gene>
<dbReference type="InterPro" id="IPR004517">
    <property type="entry name" value="HisZ"/>
</dbReference>
<organism evidence="4">
    <name type="scientific">hydrothermal vent metagenome</name>
    <dbReference type="NCBI Taxonomy" id="652676"/>
    <lineage>
        <taxon>unclassified sequences</taxon>
        <taxon>metagenomes</taxon>
        <taxon>ecological metagenomes</taxon>
    </lineage>
</organism>
<dbReference type="InterPro" id="IPR041715">
    <property type="entry name" value="HisRS-like_core"/>
</dbReference>
<reference evidence="4" key="1">
    <citation type="submission" date="2018-06" db="EMBL/GenBank/DDBJ databases">
        <authorList>
            <person name="Zhirakovskaya E."/>
        </authorList>
    </citation>
    <scope>NUCLEOTIDE SEQUENCE</scope>
</reference>
<dbReference type="CDD" id="cd00773">
    <property type="entry name" value="HisRS-like_core"/>
    <property type="match status" value="1"/>
</dbReference>
<proteinExistence type="inferred from homology"/>
<dbReference type="InterPro" id="IPR045864">
    <property type="entry name" value="aa-tRNA-synth_II/BPL/LPL"/>
</dbReference>
<dbReference type="AlphaFoldDB" id="A0A3B0YGS6"/>
<dbReference type="EC" id="2.4.2.17" evidence="4"/>
<dbReference type="InterPro" id="IPR004516">
    <property type="entry name" value="HisRS/HisZ"/>
</dbReference>
<comment type="subcellular location">
    <subcellularLocation>
        <location evidence="1">Cytoplasm</location>
    </subcellularLocation>
</comment>
<dbReference type="Pfam" id="PF13393">
    <property type="entry name" value="tRNA-synt_His"/>
    <property type="match status" value="1"/>
</dbReference>
<dbReference type="GO" id="GO:0005737">
    <property type="term" value="C:cytoplasm"/>
    <property type="evidence" value="ECO:0007669"/>
    <property type="project" value="UniProtKB-SubCell"/>
</dbReference>
<sequence>MDSIIDNKRWIMPEGIEELLPQQVARLEVLRREILDSYQLWGYQLVSTPMIEFIESLQPAGSKDLDSHTFKIIDSMSGRMLGLRADMTPQVARIDSRLMNTEQPVRLCYLDTVLRAYPDGLGGTREPLQLGAELYGHSGIESDIEVIELMLETIKLIGASHYALDLGHVGIYRGLAQQAGLNQQQETKLFDALQRKAIPEINELLNQWKINNKIHTMLSSLANLNGGVEVLDQARAILNSAGKSVKAALTELEEVAQQLMRRRPEVKLHFDLSELRGYDYQSGIVFAVFIQNYGYEVARGGRYDEIGKVFGRSRPATGFSIDLKILSNLVPEEKKSQEKKPIFAPCNVPDSDQQSHKESLQDMVLALRTMGEQVICELPGQEGDASSMGCDRVLVNEEGEWEIRPLNNRFNS</sequence>
<dbReference type="PANTHER" id="PTHR11476:SF7">
    <property type="entry name" value="HISTIDINE--TRNA LIGASE"/>
    <property type="match status" value="1"/>
</dbReference>
<dbReference type="NCBIfam" id="TIGR00443">
    <property type="entry name" value="hisZ_biosyn_reg"/>
    <property type="match status" value="1"/>
</dbReference>
<keyword evidence="2" id="KW-0963">Cytoplasm</keyword>
<dbReference type="PIRSF" id="PIRSF001549">
    <property type="entry name" value="His-tRNA_synth"/>
    <property type="match status" value="1"/>
</dbReference>
<accession>A0A3B0YGS6</accession>
<feature type="domain" description="Class II Histidinyl-tRNA synthetase (HisRS)-like catalytic core" evidence="3">
    <location>
        <begin position="15"/>
        <end position="324"/>
    </location>
</feature>
<dbReference type="SUPFAM" id="SSF55681">
    <property type="entry name" value="Class II aaRS and biotin synthetases"/>
    <property type="match status" value="1"/>
</dbReference>
<keyword evidence="4" id="KW-0808">Transferase</keyword>
<evidence type="ECO:0000259" key="3">
    <source>
        <dbReference type="Pfam" id="PF13393"/>
    </source>
</evidence>
<evidence type="ECO:0000256" key="2">
    <source>
        <dbReference type="ARBA" id="ARBA00022490"/>
    </source>
</evidence>
<dbReference type="GO" id="GO:0003879">
    <property type="term" value="F:ATP phosphoribosyltransferase activity"/>
    <property type="evidence" value="ECO:0007669"/>
    <property type="project" value="UniProtKB-EC"/>
</dbReference>
<dbReference type="PANTHER" id="PTHR11476">
    <property type="entry name" value="HISTIDYL-TRNA SYNTHETASE"/>
    <property type="match status" value="1"/>
</dbReference>
<dbReference type="NCBIfam" id="NF008935">
    <property type="entry name" value="PRK12292.1-1"/>
    <property type="match status" value="1"/>
</dbReference>
<dbReference type="NCBIfam" id="NF009086">
    <property type="entry name" value="PRK12421.1"/>
    <property type="match status" value="1"/>
</dbReference>
<dbReference type="GO" id="GO:0000105">
    <property type="term" value="P:L-histidine biosynthetic process"/>
    <property type="evidence" value="ECO:0007669"/>
    <property type="project" value="InterPro"/>
</dbReference>
<dbReference type="Gene3D" id="3.30.930.10">
    <property type="entry name" value="Bira Bifunctional Protein, Domain 2"/>
    <property type="match status" value="1"/>
</dbReference>
<evidence type="ECO:0000313" key="4">
    <source>
        <dbReference type="EMBL" id="VAW73369.1"/>
    </source>
</evidence>
<dbReference type="HAMAP" id="MF_00125">
    <property type="entry name" value="HisZ"/>
    <property type="match status" value="1"/>
</dbReference>
<dbReference type="EMBL" id="UOFL01000043">
    <property type="protein sequence ID" value="VAW73369.1"/>
    <property type="molecule type" value="Genomic_DNA"/>
</dbReference>
<evidence type="ECO:0000256" key="1">
    <source>
        <dbReference type="ARBA" id="ARBA00004496"/>
    </source>
</evidence>
<protein>
    <submittedName>
        <fullName evidence="4">ATP phosphoribosyltransferase regulatory subunit</fullName>
        <ecNumber evidence="4">2.4.2.17</ecNumber>
    </submittedName>
</protein>